<gene>
    <name evidence="1" type="ORF">EYZ11_013565</name>
</gene>
<comment type="caution">
    <text evidence="1">The sequence shown here is derived from an EMBL/GenBank/DDBJ whole genome shotgun (WGS) entry which is preliminary data.</text>
</comment>
<dbReference type="VEuPathDB" id="FungiDB:EYZ11_013565"/>
<accession>A0A4S3IXC9</accession>
<dbReference type="EMBL" id="SOSA01001661">
    <property type="protein sequence ID" value="THC86989.1"/>
    <property type="molecule type" value="Genomic_DNA"/>
</dbReference>
<evidence type="ECO:0000313" key="2">
    <source>
        <dbReference type="Proteomes" id="UP000308092"/>
    </source>
</evidence>
<protein>
    <submittedName>
        <fullName evidence="1">Uncharacterized protein</fullName>
    </submittedName>
</protein>
<name>A0A4S3IXC9_9EURO</name>
<reference evidence="1 2" key="1">
    <citation type="submission" date="2019-03" db="EMBL/GenBank/DDBJ databases">
        <title>The genome sequence of a newly discovered highly antifungal drug resistant Aspergillus species, Aspergillus tanneri NIH 1004.</title>
        <authorList>
            <person name="Mounaud S."/>
            <person name="Singh I."/>
            <person name="Joardar V."/>
            <person name="Pakala S."/>
            <person name="Pakala S."/>
            <person name="Venepally P."/>
            <person name="Hoover J."/>
            <person name="Nierman W."/>
            <person name="Chung J."/>
            <person name="Losada L."/>
        </authorList>
    </citation>
    <scope>NUCLEOTIDE SEQUENCE [LARGE SCALE GENOMIC DNA]</scope>
    <source>
        <strain evidence="1 2">NIH1004</strain>
    </source>
</reference>
<keyword evidence="2" id="KW-1185">Reference proteome</keyword>
<organism evidence="1 2">
    <name type="scientific">Aspergillus tanneri</name>
    <dbReference type="NCBI Taxonomy" id="1220188"/>
    <lineage>
        <taxon>Eukaryota</taxon>
        <taxon>Fungi</taxon>
        <taxon>Dikarya</taxon>
        <taxon>Ascomycota</taxon>
        <taxon>Pezizomycotina</taxon>
        <taxon>Eurotiomycetes</taxon>
        <taxon>Eurotiomycetidae</taxon>
        <taxon>Eurotiales</taxon>
        <taxon>Aspergillaceae</taxon>
        <taxon>Aspergillus</taxon>
        <taxon>Aspergillus subgen. Circumdati</taxon>
    </lineage>
</organism>
<proteinExistence type="predicted"/>
<sequence>MAPDRKSDDNLLAKPNRAKADERAIYDMAELARQAHKPNRFRYDEVIDILTGIRSPCRNHGERKVVWGDAEK</sequence>
<evidence type="ECO:0000313" key="1">
    <source>
        <dbReference type="EMBL" id="THC86989.1"/>
    </source>
</evidence>
<dbReference type="AlphaFoldDB" id="A0A4S3IXC9"/>
<dbReference type="Proteomes" id="UP000308092">
    <property type="component" value="Unassembled WGS sequence"/>
</dbReference>